<dbReference type="InterPro" id="IPR007267">
    <property type="entry name" value="GtrA_DPMS_TM"/>
</dbReference>
<name>A0A840V0E0_9BACT</name>
<gene>
    <name evidence="8" type="ORF">HNR46_000997</name>
</gene>
<dbReference type="Proteomes" id="UP000557717">
    <property type="component" value="Unassembled WGS sequence"/>
</dbReference>
<dbReference type="GO" id="GO:0000271">
    <property type="term" value="P:polysaccharide biosynthetic process"/>
    <property type="evidence" value="ECO:0007669"/>
    <property type="project" value="InterPro"/>
</dbReference>
<protein>
    <submittedName>
        <fullName evidence="8">Putative flippase GtrA</fullName>
    </submittedName>
</protein>
<feature type="transmembrane region" description="Helical" evidence="6">
    <location>
        <begin position="109"/>
        <end position="128"/>
    </location>
</feature>
<evidence type="ECO:0000313" key="8">
    <source>
        <dbReference type="EMBL" id="MBB5350763.1"/>
    </source>
</evidence>
<dbReference type="PANTHER" id="PTHR38459:SF1">
    <property type="entry name" value="PROPHAGE BACTOPRENOL-LINKED GLUCOSE TRANSLOCASE HOMOLOG"/>
    <property type="match status" value="1"/>
</dbReference>
<comment type="similarity">
    <text evidence="2">Belongs to the GtrA family.</text>
</comment>
<keyword evidence="3 6" id="KW-0812">Transmembrane</keyword>
<feature type="transmembrane region" description="Helical" evidence="6">
    <location>
        <begin position="21"/>
        <end position="41"/>
    </location>
</feature>
<dbReference type="PANTHER" id="PTHR38459">
    <property type="entry name" value="PROPHAGE BACTOPRENOL-LINKED GLUCOSE TRANSLOCASE HOMOLOG"/>
    <property type="match status" value="1"/>
</dbReference>
<feature type="transmembrane region" description="Helical" evidence="6">
    <location>
        <begin position="47"/>
        <end position="69"/>
    </location>
</feature>
<keyword evidence="5 6" id="KW-0472">Membrane</keyword>
<evidence type="ECO:0000256" key="3">
    <source>
        <dbReference type="ARBA" id="ARBA00022692"/>
    </source>
</evidence>
<feature type="transmembrane region" description="Helical" evidence="6">
    <location>
        <begin position="81"/>
        <end position="103"/>
    </location>
</feature>
<organism evidence="8 9">
    <name type="scientific">Haloferula luteola</name>
    <dbReference type="NCBI Taxonomy" id="595692"/>
    <lineage>
        <taxon>Bacteria</taxon>
        <taxon>Pseudomonadati</taxon>
        <taxon>Verrucomicrobiota</taxon>
        <taxon>Verrucomicrobiia</taxon>
        <taxon>Verrucomicrobiales</taxon>
        <taxon>Verrucomicrobiaceae</taxon>
        <taxon>Haloferula</taxon>
    </lineage>
</organism>
<feature type="domain" description="GtrA/DPMS transmembrane" evidence="7">
    <location>
        <begin position="20"/>
        <end position="133"/>
    </location>
</feature>
<dbReference type="EMBL" id="JACHFD010000004">
    <property type="protein sequence ID" value="MBB5350763.1"/>
    <property type="molecule type" value="Genomic_DNA"/>
</dbReference>
<comment type="caution">
    <text evidence="8">The sequence shown here is derived from an EMBL/GenBank/DDBJ whole genome shotgun (WGS) entry which is preliminary data.</text>
</comment>
<evidence type="ECO:0000256" key="1">
    <source>
        <dbReference type="ARBA" id="ARBA00004141"/>
    </source>
</evidence>
<reference evidence="8 9" key="1">
    <citation type="submission" date="2020-08" db="EMBL/GenBank/DDBJ databases">
        <title>Genomic Encyclopedia of Type Strains, Phase IV (KMG-IV): sequencing the most valuable type-strain genomes for metagenomic binning, comparative biology and taxonomic classification.</title>
        <authorList>
            <person name="Goeker M."/>
        </authorList>
    </citation>
    <scope>NUCLEOTIDE SEQUENCE [LARGE SCALE GENOMIC DNA]</scope>
    <source>
        <strain evidence="8 9">YC6886</strain>
    </source>
</reference>
<dbReference type="InterPro" id="IPR051401">
    <property type="entry name" value="GtrA_CellWall_Glycosyl"/>
</dbReference>
<evidence type="ECO:0000256" key="5">
    <source>
        <dbReference type="ARBA" id="ARBA00023136"/>
    </source>
</evidence>
<accession>A0A840V0E0</accession>
<evidence type="ECO:0000313" key="9">
    <source>
        <dbReference type="Proteomes" id="UP000557717"/>
    </source>
</evidence>
<proteinExistence type="inferred from homology"/>
<dbReference type="Pfam" id="PF04138">
    <property type="entry name" value="GtrA_DPMS_TM"/>
    <property type="match status" value="1"/>
</dbReference>
<keyword evidence="4 6" id="KW-1133">Transmembrane helix</keyword>
<evidence type="ECO:0000256" key="2">
    <source>
        <dbReference type="ARBA" id="ARBA00009399"/>
    </source>
</evidence>
<dbReference type="GO" id="GO:0005886">
    <property type="term" value="C:plasma membrane"/>
    <property type="evidence" value="ECO:0007669"/>
    <property type="project" value="TreeGrafter"/>
</dbReference>
<keyword evidence="9" id="KW-1185">Reference proteome</keyword>
<evidence type="ECO:0000256" key="4">
    <source>
        <dbReference type="ARBA" id="ARBA00022989"/>
    </source>
</evidence>
<comment type="subcellular location">
    <subcellularLocation>
        <location evidence="1">Membrane</location>
        <topology evidence="1">Multi-pass membrane protein</topology>
    </subcellularLocation>
</comment>
<evidence type="ECO:0000256" key="6">
    <source>
        <dbReference type="SAM" id="Phobius"/>
    </source>
</evidence>
<dbReference type="RefSeq" id="WP_184016340.1">
    <property type="nucleotide sequence ID" value="NZ_JACHFD010000004.1"/>
</dbReference>
<evidence type="ECO:0000259" key="7">
    <source>
        <dbReference type="Pfam" id="PF04138"/>
    </source>
</evidence>
<dbReference type="AlphaFoldDB" id="A0A840V0E0"/>
<sequence length="143" mass="15091">MPVTSTPLELLKSWIGPMVRFGIVGAFATAVHYGSAMAAVSSGIDPLASNAVGFAVGFSVGFSGHFGWSFREQRAGLTRSLTRYAVVAALGFALNHGLFTLAVRHGLPTAPSLACVLGIVAANSFLLSKVWAFRRDRRQPDPA</sequence>